<dbReference type="EMBL" id="CP003969">
    <property type="protein sequence ID" value="AGP38641.1"/>
    <property type="molecule type" value="Genomic_DNA"/>
</dbReference>
<proteinExistence type="predicted"/>
<organism evidence="1 2">
    <name type="scientific">Sorangium cellulosum So0157-2</name>
    <dbReference type="NCBI Taxonomy" id="1254432"/>
    <lineage>
        <taxon>Bacteria</taxon>
        <taxon>Pseudomonadati</taxon>
        <taxon>Myxococcota</taxon>
        <taxon>Polyangia</taxon>
        <taxon>Polyangiales</taxon>
        <taxon>Polyangiaceae</taxon>
        <taxon>Sorangium</taxon>
    </lineage>
</organism>
<dbReference type="Proteomes" id="UP000014803">
    <property type="component" value="Chromosome"/>
</dbReference>
<accession>S4Y2C8</accession>
<dbReference type="PATRIC" id="fig|1254432.3.peg.7164"/>
<name>S4Y2C8_SORCE</name>
<dbReference type="KEGG" id="scu:SCE1572_31680"/>
<reference evidence="1 2" key="1">
    <citation type="journal article" date="2013" name="Sci. Rep.">
        <title>Extraordinary expansion of a Sorangium cellulosum genome from an alkaline milieu.</title>
        <authorList>
            <person name="Han K."/>
            <person name="Li Z.F."/>
            <person name="Peng R."/>
            <person name="Zhu L.P."/>
            <person name="Zhou T."/>
            <person name="Wang L.G."/>
            <person name="Li S.G."/>
            <person name="Zhang X.B."/>
            <person name="Hu W."/>
            <person name="Wu Z.H."/>
            <person name="Qin N."/>
            <person name="Li Y.Z."/>
        </authorList>
    </citation>
    <scope>NUCLEOTIDE SEQUENCE [LARGE SCALE GENOMIC DNA]</scope>
    <source>
        <strain evidence="1 2">So0157-2</strain>
    </source>
</reference>
<dbReference type="RefSeq" id="WP_020738240.1">
    <property type="nucleotide sequence ID" value="NC_021658.1"/>
</dbReference>
<evidence type="ECO:0000313" key="2">
    <source>
        <dbReference type="Proteomes" id="UP000014803"/>
    </source>
</evidence>
<protein>
    <submittedName>
        <fullName evidence="1">Uncharacterized protein</fullName>
    </submittedName>
</protein>
<evidence type="ECO:0000313" key="1">
    <source>
        <dbReference type="EMBL" id="AGP38641.1"/>
    </source>
</evidence>
<dbReference type="AlphaFoldDB" id="S4Y2C8"/>
<dbReference type="HOGENOM" id="CLU_2556491_0_0_7"/>
<gene>
    <name evidence="1" type="ORF">SCE1572_31680</name>
</gene>
<sequence length="82" mass="9415">MLAERNADAAAPRIYPAAIVIRLRRESLFRADVAALERLARWLGLPEPRRWRTERERKAKIVEAIERCEKRLAKVEGPGHGS</sequence>